<evidence type="ECO:0000256" key="4">
    <source>
        <dbReference type="ARBA" id="ARBA00022840"/>
    </source>
</evidence>
<reference evidence="7 8" key="1">
    <citation type="journal article" date="2011" name="Science">
        <title>The Selaginella genome identifies genetic changes associated with the evolution of vascular plants.</title>
        <authorList>
            <person name="Banks J.A."/>
            <person name="Nishiyama T."/>
            <person name="Hasebe M."/>
            <person name="Bowman J.L."/>
            <person name="Gribskov M."/>
            <person name="dePamphilis C."/>
            <person name="Albert V.A."/>
            <person name="Aono N."/>
            <person name="Aoyama T."/>
            <person name="Ambrose B.A."/>
            <person name="Ashton N.W."/>
            <person name="Axtell M.J."/>
            <person name="Barker E."/>
            <person name="Barker M.S."/>
            <person name="Bennetzen J.L."/>
            <person name="Bonawitz N.D."/>
            <person name="Chapple C."/>
            <person name="Cheng C."/>
            <person name="Correa L.G."/>
            <person name="Dacre M."/>
            <person name="DeBarry J."/>
            <person name="Dreyer I."/>
            <person name="Elias M."/>
            <person name="Engstrom E.M."/>
            <person name="Estelle M."/>
            <person name="Feng L."/>
            <person name="Finet C."/>
            <person name="Floyd S.K."/>
            <person name="Frommer W.B."/>
            <person name="Fujita T."/>
            <person name="Gramzow L."/>
            <person name="Gutensohn M."/>
            <person name="Harholt J."/>
            <person name="Hattori M."/>
            <person name="Heyl A."/>
            <person name="Hirai T."/>
            <person name="Hiwatashi Y."/>
            <person name="Ishikawa M."/>
            <person name="Iwata M."/>
            <person name="Karol K.G."/>
            <person name="Koehler B."/>
            <person name="Kolukisaoglu U."/>
            <person name="Kubo M."/>
            <person name="Kurata T."/>
            <person name="Lalonde S."/>
            <person name="Li K."/>
            <person name="Li Y."/>
            <person name="Litt A."/>
            <person name="Lyons E."/>
            <person name="Manning G."/>
            <person name="Maruyama T."/>
            <person name="Michael T.P."/>
            <person name="Mikami K."/>
            <person name="Miyazaki S."/>
            <person name="Morinaga S."/>
            <person name="Murata T."/>
            <person name="Mueller-Roeber B."/>
            <person name="Nelson D.R."/>
            <person name="Obara M."/>
            <person name="Oguri Y."/>
            <person name="Olmstead R.G."/>
            <person name="Onodera N."/>
            <person name="Petersen B.L."/>
            <person name="Pils B."/>
            <person name="Prigge M."/>
            <person name="Rensing S.A."/>
            <person name="Riano-Pachon D.M."/>
            <person name="Roberts A.W."/>
            <person name="Sato Y."/>
            <person name="Scheller H.V."/>
            <person name="Schulz B."/>
            <person name="Schulz C."/>
            <person name="Shakirov E.V."/>
            <person name="Shibagaki N."/>
            <person name="Shinohara N."/>
            <person name="Shippen D.E."/>
            <person name="Soerensen I."/>
            <person name="Sotooka R."/>
            <person name="Sugimoto N."/>
            <person name="Sugita M."/>
            <person name="Sumikawa N."/>
            <person name="Tanurdzic M."/>
            <person name="Theissen G."/>
            <person name="Ulvskov P."/>
            <person name="Wakazuki S."/>
            <person name="Weng J.K."/>
            <person name="Willats W.W."/>
            <person name="Wipf D."/>
            <person name="Wolf P.G."/>
            <person name="Yang L."/>
            <person name="Zimmer A.D."/>
            <person name="Zhu Q."/>
            <person name="Mitros T."/>
            <person name="Hellsten U."/>
            <person name="Loque D."/>
            <person name="Otillar R."/>
            <person name="Salamov A."/>
            <person name="Schmutz J."/>
            <person name="Shapiro H."/>
            <person name="Lindquist E."/>
            <person name="Lucas S."/>
            <person name="Rokhsar D."/>
            <person name="Grigoriev I.V."/>
        </authorList>
    </citation>
    <scope>NUCLEOTIDE SEQUENCE [LARGE SCALE GENOMIC DNA]</scope>
</reference>
<keyword evidence="4" id="KW-0067">ATP-binding</keyword>
<dbReference type="EMBL" id="GL377630">
    <property type="protein sequence ID" value="EFJ13986.1"/>
    <property type="molecule type" value="Genomic_DNA"/>
</dbReference>
<keyword evidence="2" id="KW-0436">Ligase</keyword>
<dbReference type="CDD" id="cd05904">
    <property type="entry name" value="4CL"/>
    <property type="match status" value="1"/>
</dbReference>
<dbReference type="InterPro" id="IPR020845">
    <property type="entry name" value="AMP-binding_CS"/>
</dbReference>
<dbReference type="AlphaFoldDB" id="D8SP41"/>
<dbReference type="Pfam" id="PF00501">
    <property type="entry name" value="AMP-binding"/>
    <property type="match status" value="1"/>
</dbReference>
<dbReference type="OMA" id="VNSHYTW"/>
<evidence type="ECO:0008006" key="9">
    <source>
        <dbReference type="Google" id="ProtNLM"/>
    </source>
</evidence>
<feature type="domain" description="AMP-dependent synthetase/ligase" evidence="5">
    <location>
        <begin position="21"/>
        <end position="381"/>
    </location>
</feature>
<dbReference type="InterPro" id="IPR025110">
    <property type="entry name" value="AMP-bd_C"/>
</dbReference>
<dbReference type="HOGENOM" id="CLU_000022_59_2_1"/>
<dbReference type="FunFam" id="3.40.50.12780:FF:000003">
    <property type="entry name" value="Long-chain-fatty-acid--CoA ligase FadD"/>
    <property type="match status" value="1"/>
</dbReference>
<gene>
    <name evidence="7" type="ORF">SELMODRAFT_157069</name>
</gene>
<sequence length="523" mass="55906">MPEDPCMDVTTFVMSGKDNLADKPALIDAKTGHTITYSQLQHAICSVELGLVSIGVRQGDVVMLVSRNSVHYPVAFLATTSVGGVLATLNPLTSAAEAKKQAEAAGARFVIVEEEFVDKVAELGVPLVIIEKGDKIKVGSTEVAFSDLLASDPSCSSAPETKISQDDPALVLYSAGTTGPSKGVVLSHKNIIAHSLSVSIFFQVTPYKKPGEVYLCVIPMFHVFGLVIVTYTQLSRGVPIVVMPSFDFEAMLGAIQRFKITHVPLVPPIVIALGKSPAVKAFDLSSLREIGSGAAPLGREVINACLERFPDVKVRQGYGLTESTAIASVADPDDLEHYGSAGLLSSNTLAKVIDVGSGRPLPPNQQGEIWIHGPTIMDGYLNNPKATAETVDAEGWLHTGDLGYFDDSGNLYVVDRIKELIKYKGFQVAPAELEALLLSHSQVVDAAVIPFPDEEAGQVPLAVIVRKQGCSLDGQGVMKFVSDQVAPYKKVRKVMFIDAIPKSASGKILRRELVQMTMPVSKL</sequence>
<dbReference type="InterPro" id="IPR042099">
    <property type="entry name" value="ANL_N_sf"/>
</dbReference>
<protein>
    <recommendedName>
        <fullName evidence="9">4-coumarate--CoA ligase</fullName>
    </recommendedName>
</protein>
<dbReference type="Pfam" id="PF13193">
    <property type="entry name" value="AMP-binding_C"/>
    <property type="match status" value="1"/>
</dbReference>
<name>D8SP41_SELML</name>
<keyword evidence="8" id="KW-1185">Reference proteome</keyword>
<dbReference type="SUPFAM" id="SSF56801">
    <property type="entry name" value="Acetyl-CoA synthetase-like"/>
    <property type="match status" value="1"/>
</dbReference>
<dbReference type="InterPro" id="IPR000873">
    <property type="entry name" value="AMP-dep_synth/lig_dom"/>
</dbReference>
<dbReference type="PANTHER" id="PTHR24096:SF413">
    <property type="entry name" value="PEROXISOMAL OPC-8:0-COA LIGASE 1"/>
    <property type="match status" value="1"/>
</dbReference>
<dbReference type="PANTHER" id="PTHR24096">
    <property type="entry name" value="LONG-CHAIN-FATTY-ACID--COA LIGASE"/>
    <property type="match status" value="1"/>
</dbReference>
<dbReference type="GO" id="GO:0005524">
    <property type="term" value="F:ATP binding"/>
    <property type="evidence" value="ECO:0007669"/>
    <property type="project" value="UniProtKB-KW"/>
</dbReference>
<dbReference type="Gramene" id="EFJ13986">
    <property type="protein sequence ID" value="EFJ13986"/>
    <property type="gene ID" value="SELMODRAFT_157069"/>
</dbReference>
<evidence type="ECO:0000259" key="6">
    <source>
        <dbReference type="Pfam" id="PF13193"/>
    </source>
</evidence>
<dbReference type="Gene3D" id="3.40.50.12780">
    <property type="entry name" value="N-terminal domain of ligase-like"/>
    <property type="match status" value="1"/>
</dbReference>
<accession>D8SP41</accession>
<dbReference type="KEGG" id="smo:SELMODRAFT_157069"/>
<dbReference type="InParanoid" id="D8SP41"/>
<evidence type="ECO:0000256" key="2">
    <source>
        <dbReference type="ARBA" id="ARBA00022598"/>
    </source>
</evidence>
<organism evidence="8">
    <name type="scientific">Selaginella moellendorffii</name>
    <name type="common">Spikemoss</name>
    <dbReference type="NCBI Taxonomy" id="88036"/>
    <lineage>
        <taxon>Eukaryota</taxon>
        <taxon>Viridiplantae</taxon>
        <taxon>Streptophyta</taxon>
        <taxon>Embryophyta</taxon>
        <taxon>Tracheophyta</taxon>
        <taxon>Lycopodiopsida</taxon>
        <taxon>Selaginellales</taxon>
        <taxon>Selaginellaceae</taxon>
        <taxon>Selaginella</taxon>
    </lineage>
</organism>
<evidence type="ECO:0000313" key="8">
    <source>
        <dbReference type="Proteomes" id="UP000001514"/>
    </source>
</evidence>
<evidence type="ECO:0000259" key="5">
    <source>
        <dbReference type="Pfam" id="PF00501"/>
    </source>
</evidence>
<dbReference type="Gene3D" id="3.30.300.30">
    <property type="match status" value="1"/>
</dbReference>
<dbReference type="InterPro" id="IPR045851">
    <property type="entry name" value="AMP-bd_C_sf"/>
</dbReference>
<dbReference type="Proteomes" id="UP000001514">
    <property type="component" value="Unassembled WGS sequence"/>
</dbReference>
<dbReference type="STRING" id="88036.D8SP41"/>
<evidence type="ECO:0000313" key="7">
    <source>
        <dbReference type="EMBL" id="EFJ13986.1"/>
    </source>
</evidence>
<dbReference type="FunFam" id="3.30.300.30:FF:000007">
    <property type="entry name" value="4-coumarate--CoA ligase 2"/>
    <property type="match status" value="1"/>
</dbReference>
<dbReference type="PROSITE" id="PS00455">
    <property type="entry name" value="AMP_BINDING"/>
    <property type="match status" value="1"/>
</dbReference>
<dbReference type="GO" id="GO:0016405">
    <property type="term" value="F:CoA-ligase activity"/>
    <property type="evidence" value="ECO:0000318"/>
    <property type="project" value="GO_Central"/>
</dbReference>
<comment type="similarity">
    <text evidence="1">Belongs to the ATP-dependent AMP-binding enzyme family.</text>
</comment>
<keyword evidence="3" id="KW-0547">Nucleotide-binding</keyword>
<proteinExistence type="inferred from homology"/>
<dbReference type="eggNOG" id="KOG1176">
    <property type="taxonomic scope" value="Eukaryota"/>
</dbReference>
<evidence type="ECO:0000256" key="3">
    <source>
        <dbReference type="ARBA" id="ARBA00022741"/>
    </source>
</evidence>
<evidence type="ECO:0000256" key="1">
    <source>
        <dbReference type="ARBA" id="ARBA00006432"/>
    </source>
</evidence>
<feature type="domain" description="AMP-binding enzyme C-terminal" evidence="6">
    <location>
        <begin position="432"/>
        <end position="507"/>
    </location>
</feature>